<dbReference type="EMBL" id="BAABFC010000012">
    <property type="protein sequence ID" value="GAA4498635.1"/>
    <property type="molecule type" value="Genomic_DNA"/>
</dbReference>
<evidence type="ECO:0000256" key="3">
    <source>
        <dbReference type="ARBA" id="ARBA00023125"/>
    </source>
</evidence>
<dbReference type="CDD" id="cd08417">
    <property type="entry name" value="PBP2_Nitroaromatics_like"/>
    <property type="match status" value="1"/>
</dbReference>
<dbReference type="InterPro" id="IPR050389">
    <property type="entry name" value="LysR-type_TF"/>
</dbReference>
<comment type="caution">
    <text evidence="6">The sequence shown here is derived from an EMBL/GenBank/DDBJ whole genome shotgun (WGS) entry which is preliminary data.</text>
</comment>
<dbReference type="Gene3D" id="1.10.10.10">
    <property type="entry name" value="Winged helix-like DNA-binding domain superfamily/Winged helix DNA-binding domain"/>
    <property type="match status" value="1"/>
</dbReference>
<reference evidence="7" key="1">
    <citation type="journal article" date="2019" name="Int. J. Syst. Evol. Microbiol.">
        <title>The Global Catalogue of Microorganisms (GCM) 10K type strain sequencing project: providing services to taxonomists for standard genome sequencing and annotation.</title>
        <authorList>
            <consortium name="The Broad Institute Genomics Platform"/>
            <consortium name="The Broad Institute Genome Sequencing Center for Infectious Disease"/>
            <person name="Wu L."/>
            <person name="Ma J."/>
        </authorList>
    </citation>
    <scope>NUCLEOTIDE SEQUENCE [LARGE SCALE GENOMIC DNA]</scope>
    <source>
        <strain evidence="7">JCM 32226</strain>
    </source>
</reference>
<dbReference type="SUPFAM" id="SSF46785">
    <property type="entry name" value="Winged helix' DNA-binding domain"/>
    <property type="match status" value="1"/>
</dbReference>
<dbReference type="SUPFAM" id="SSF53850">
    <property type="entry name" value="Periplasmic binding protein-like II"/>
    <property type="match status" value="1"/>
</dbReference>
<dbReference type="Pfam" id="PF03466">
    <property type="entry name" value="LysR_substrate"/>
    <property type="match status" value="1"/>
</dbReference>
<evidence type="ECO:0000256" key="1">
    <source>
        <dbReference type="ARBA" id="ARBA00009437"/>
    </source>
</evidence>
<keyword evidence="4" id="KW-0804">Transcription</keyword>
<dbReference type="InterPro" id="IPR036390">
    <property type="entry name" value="WH_DNA-bd_sf"/>
</dbReference>
<dbReference type="Proteomes" id="UP001501321">
    <property type="component" value="Unassembled WGS sequence"/>
</dbReference>
<comment type="similarity">
    <text evidence="1">Belongs to the LysR transcriptional regulatory family.</text>
</comment>
<protein>
    <submittedName>
        <fullName evidence="6">LysR family transcriptional regulator</fullName>
    </submittedName>
</protein>
<dbReference type="InterPro" id="IPR036388">
    <property type="entry name" value="WH-like_DNA-bd_sf"/>
</dbReference>
<dbReference type="PRINTS" id="PR00039">
    <property type="entry name" value="HTHLYSR"/>
</dbReference>
<feature type="domain" description="HTH lysR-type" evidence="5">
    <location>
        <begin position="4"/>
        <end position="61"/>
    </location>
</feature>
<keyword evidence="7" id="KW-1185">Reference proteome</keyword>
<sequence length="302" mass="33769">MLSIDLNLLRLLLVLSEERSVTKAAERLFISQSAFSHALNRLREQLGDPLFVRTSQGMEATPRAQELIPVIRRSLGQLERGLQGGSQFVAAESARTFYIGAVDYFEFLALPRLVSRFKTLAPNVRLSVDILAEKIQDTGVESGQLDVFVGIEGLQHVPHSFNKRTWLTDRFVAITARQRTDLPARLTLRQFLAEPQVHLPAVISGADLIERWLSAQHQSRTLATIVQSYAVGGRVVASSGYLMCVPLRIAQELVEMLPLRIIELPDGAPELTLTILSHSLYDHQADIRWLIEEISQCHLMGS</sequence>
<evidence type="ECO:0000256" key="4">
    <source>
        <dbReference type="ARBA" id="ARBA00023163"/>
    </source>
</evidence>
<accession>A0ABP8Q9K8</accession>
<keyword evidence="2" id="KW-0805">Transcription regulation</keyword>
<proteinExistence type="inferred from homology"/>
<dbReference type="InterPro" id="IPR037402">
    <property type="entry name" value="YidZ_PBP2"/>
</dbReference>
<dbReference type="Gene3D" id="3.40.190.10">
    <property type="entry name" value="Periplasmic binding protein-like II"/>
    <property type="match status" value="2"/>
</dbReference>
<evidence type="ECO:0000259" key="5">
    <source>
        <dbReference type="PROSITE" id="PS50931"/>
    </source>
</evidence>
<dbReference type="PROSITE" id="PS50931">
    <property type="entry name" value="HTH_LYSR"/>
    <property type="match status" value="1"/>
</dbReference>
<keyword evidence="3" id="KW-0238">DNA-binding</keyword>
<dbReference type="PANTHER" id="PTHR30118">
    <property type="entry name" value="HTH-TYPE TRANSCRIPTIONAL REGULATOR LEUO-RELATED"/>
    <property type="match status" value="1"/>
</dbReference>
<name>A0ABP8Q9K8_9GAMM</name>
<dbReference type="InterPro" id="IPR005119">
    <property type="entry name" value="LysR_subst-bd"/>
</dbReference>
<evidence type="ECO:0000256" key="2">
    <source>
        <dbReference type="ARBA" id="ARBA00023015"/>
    </source>
</evidence>
<gene>
    <name evidence="6" type="ORF">GCM10023095_17410</name>
</gene>
<dbReference type="PANTHER" id="PTHR30118:SF15">
    <property type="entry name" value="TRANSCRIPTIONAL REGULATORY PROTEIN"/>
    <property type="match status" value="1"/>
</dbReference>
<evidence type="ECO:0000313" key="7">
    <source>
        <dbReference type="Proteomes" id="UP001501321"/>
    </source>
</evidence>
<organism evidence="6 7">
    <name type="scientific">Pseudaeromonas paramecii</name>
    <dbReference type="NCBI Taxonomy" id="2138166"/>
    <lineage>
        <taxon>Bacteria</taxon>
        <taxon>Pseudomonadati</taxon>
        <taxon>Pseudomonadota</taxon>
        <taxon>Gammaproteobacteria</taxon>
        <taxon>Aeromonadales</taxon>
        <taxon>Aeromonadaceae</taxon>
        <taxon>Pseudaeromonas</taxon>
    </lineage>
</organism>
<dbReference type="Pfam" id="PF00126">
    <property type="entry name" value="HTH_1"/>
    <property type="match status" value="1"/>
</dbReference>
<evidence type="ECO:0000313" key="6">
    <source>
        <dbReference type="EMBL" id="GAA4498635.1"/>
    </source>
</evidence>
<dbReference type="InterPro" id="IPR000847">
    <property type="entry name" value="LysR_HTH_N"/>
</dbReference>